<reference evidence="4 5" key="2">
    <citation type="journal article" date="2024" name="Microb. Biotechnol.">
        <title>The involvement of multiple ABC transporters in daunorubicin efflux in Streptomyces coeruleorubidus.</title>
        <authorList>
            <person name="Dong J."/>
            <person name="Ning J."/>
            <person name="Tian Y."/>
            <person name="Li H."/>
            <person name="Chen H."/>
            <person name="Guan W."/>
        </authorList>
    </citation>
    <scope>NUCLEOTIDE SEQUENCE [LARGE SCALE GENOMIC DNA]</scope>
    <source>
        <strain evidence="4 5">CICC 11043</strain>
    </source>
</reference>
<dbReference type="Proteomes" id="UP001305002">
    <property type="component" value="Chromosome"/>
</dbReference>
<sequence>MRRTVLTALALAGTAVLLGTGPAFASETATPSPAPTAAAPTSEPEESAEPTRAPADATPVPADEPTRAPGEDQVSVVPSGAPDTGVTAASQASDSGFGGTAVGAGAAAVLAVGGGTVLVVRRRRATGA</sequence>
<keyword evidence="5" id="KW-1185">Reference proteome</keyword>
<proteinExistence type="predicted"/>
<keyword evidence="2" id="KW-0472">Membrane</keyword>
<feature type="signal peptide" evidence="3">
    <location>
        <begin position="1"/>
        <end position="25"/>
    </location>
</feature>
<dbReference type="RefSeq" id="WP_193501193.1">
    <property type="nucleotide sequence ID" value="NZ_BMSO01000001.1"/>
</dbReference>
<gene>
    <name evidence="4" type="ORF">R5U08_19085</name>
</gene>
<feature type="compositionally biased region" description="Low complexity" evidence="1">
    <location>
        <begin position="23"/>
        <end position="42"/>
    </location>
</feature>
<organism evidence="4 5">
    <name type="scientific">Streptomyces coeruleorubidus</name>
    <dbReference type="NCBI Taxonomy" id="116188"/>
    <lineage>
        <taxon>Bacteria</taxon>
        <taxon>Bacillati</taxon>
        <taxon>Actinomycetota</taxon>
        <taxon>Actinomycetes</taxon>
        <taxon>Kitasatosporales</taxon>
        <taxon>Streptomycetaceae</taxon>
        <taxon>Streptomyces</taxon>
    </lineage>
</organism>
<name>A0ABZ0KDN6_STRC4</name>
<feature type="region of interest" description="Disordered" evidence="1">
    <location>
        <begin position="23"/>
        <end position="95"/>
    </location>
</feature>
<keyword evidence="3" id="KW-0732">Signal</keyword>
<evidence type="ECO:0000256" key="1">
    <source>
        <dbReference type="SAM" id="MobiDB-lite"/>
    </source>
</evidence>
<reference evidence="4 5" key="1">
    <citation type="journal article" date="2021" name="J. Microbiol. Biotechnol.">
        <title>An Efficient Markerless Deletion System Suitable for the Industrial Strains of Streptomyces.</title>
        <authorList>
            <person name="Dong J."/>
            <person name="Wei J."/>
            <person name="Li H."/>
            <person name="Zhao S."/>
            <person name="Guan W."/>
        </authorList>
    </citation>
    <scope>NUCLEOTIDE SEQUENCE [LARGE SCALE GENOMIC DNA]</scope>
    <source>
        <strain evidence="4 5">CICC 11043</strain>
    </source>
</reference>
<feature type="chain" id="PRO_5047313977" evidence="3">
    <location>
        <begin position="26"/>
        <end position="128"/>
    </location>
</feature>
<keyword evidence="2" id="KW-0812">Transmembrane</keyword>
<evidence type="ECO:0000256" key="2">
    <source>
        <dbReference type="SAM" id="Phobius"/>
    </source>
</evidence>
<accession>A0ABZ0KDN6</accession>
<evidence type="ECO:0000313" key="5">
    <source>
        <dbReference type="Proteomes" id="UP001305002"/>
    </source>
</evidence>
<keyword evidence="2" id="KW-1133">Transmembrane helix</keyword>
<evidence type="ECO:0000313" key="4">
    <source>
        <dbReference type="EMBL" id="WOT36093.1"/>
    </source>
</evidence>
<protein>
    <submittedName>
        <fullName evidence="4">Sortase-dependent protein</fullName>
    </submittedName>
</protein>
<dbReference type="EMBL" id="CP137524">
    <property type="protein sequence ID" value="WOT36093.1"/>
    <property type="molecule type" value="Genomic_DNA"/>
</dbReference>
<feature type="transmembrane region" description="Helical" evidence="2">
    <location>
        <begin position="101"/>
        <end position="120"/>
    </location>
</feature>
<evidence type="ECO:0000256" key="3">
    <source>
        <dbReference type="SAM" id="SignalP"/>
    </source>
</evidence>